<feature type="signal peptide" evidence="9">
    <location>
        <begin position="1"/>
        <end position="26"/>
    </location>
</feature>
<keyword evidence="3" id="KW-0217">Developmental protein</keyword>
<dbReference type="GO" id="GO:0090090">
    <property type="term" value="P:negative regulation of canonical Wnt signaling pathway"/>
    <property type="evidence" value="ECO:0007669"/>
    <property type="project" value="TreeGrafter"/>
</dbReference>
<feature type="compositionally biased region" description="Polar residues" evidence="8">
    <location>
        <begin position="255"/>
        <end position="271"/>
    </location>
</feature>
<dbReference type="InterPro" id="IPR048500">
    <property type="entry name" value="DIKK1/2/4_C-subdom1"/>
</dbReference>
<keyword evidence="6 9" id="KW-0732">Signal</keyword>
<dbReference type="Pfam" id="PF21479">
    <property type="entry name" value="DIKK1-2-4_C-subdom2"/>
    <property type="match status" value="1"/>
</dbReference>
<keyword evidence="4" id="KW-0964">Secreted</keyword>
<feature type="chain" id="PRO_5026733638" evidence="9">
    <location>
        <begin position="27"/>
        <end position="271"/>
    </location>
</feature>
<organism evidence="13 14">
    <name type="scientific">Chanos chanos</name>
    <name type="common">Milkfish</name>
    <name type="synonym">Mugil chanos</name>
    <dbReference type="NCBI Taxonomy" id="29144"/>
    <lineage>
        <taxon>Eukaryota</taxon>
        <taxon>Metazoa</taxon>
        <taxon>Chordata</taxon>
        <taxon>Craniata</taxon>
        <taxon>Vertebrata</taxon>
        <taxon>Euteleostomi</taxon>
        <taxon>Actinopterygii</taxon>
        <taxon>Neopterygii</taxon>
        <taxon>Teleostei</taxon>
        <taxon>Ostariophysi</taxon>
        <taxon>Gonorynchiformes</taxon>
        <taxon>Chanidae</taxon>
        <taxon>Chanos</taxon>
    </lineage>
</organism>
<dbReference type="FunFam" id="2.10.80.10:FF:000001">
    <property type="entry name" value="Dickkopf WNT-signaling pathway inhibitor 2"/>
    <property type="match status" value="1"/>
</dbReference>
<protein>
    <submittedName>
        <fullName evidence="14">Dickkopf WNT signaling pathway inhibitor 1a</fullName>
    </submittedName>
</protein>
<dbReference type="Pfam" id="PF04706">
    <property type="entry name" value="Dickkopf_N"/>
    <property type="match status" value="1"/>
</dbReference>
<dbReference type="GO" id="GO:0005615">
    <property type="term" value="C:extracellular space"/>
    <property type="evidence" value="ECO:0007669"/>
    <property type="project" value="TreeGrafter"/>
</dbReference>
<dbReference type="GO" id="GO:0016055">
    <property type="term" value="P:Wnt signaling pathway"/>
    <property type="evidence" value="ECO:0007669"/>
    <property type="project" value="UniProtKB-KW"/>
</dbReference>
<comment type="subcellular location">
    <subcellularLocation>
        <location evidence="1">Secreted</location>
    </subcellularLocation>
</comment>
<dbReference type="InterPro" id="IPR048499">
    <property type="entry name" value="DIKK1/2/4_C-subdom2"/>
</dbReference>
<evidence type="ECO:0000256" key="1">
    <source>
        <dbReference type="ARBA" id="ARBA00004613"/>
    </source>
</evidence>
<feature type="domain" description="Dickkopf-related protein 1/2/4 C-terminal subdomain 1" evidence="12">
    <location>
        <begin position="168"/>
        <end position="197"/>
    </location>
</feature>
<evidence type="ECO:0000313" key="13">
    <source>
        <dbReference type="Proteomes" id="UP000504632"/>
    </source>
</evidence>
<feature type="region of interest" description="Disordered" evidence="8">
    <location>
        <begin position="38"/>
        <end position="72"/>
    </location>
</feature>
<evidence type="ECO:0000256" key="3">
    <source>
        <dbReference type="ARBA" id="ARBA00022473"/>
    </source>
</evidence>
<dbReference type="CDD" id="cd23272">
    <property type="entry name" value="Dkk1_Cys2"/>
    <property type="match status" value="1"/>
</dbReference>
<accession>A0A6J2V7G9</accession>
<dbReference type="CTD" id="799377"/>
<feature type="domain" description="Dickkopf N-terminal cysteine-rich" evidence="10">
    <location>
        <begin position="75"/>
        <end position="123"/>
    </location>
</feature>
<reference evidence="14" key="1">
    <citation type="submission" date="2025-08" db="UniProtKB">
        <authorList>
            <consortium name="RefSeq"/>
        </authorList>
    </citation>
    <scope>IDENTIFICATION</scope>
</reference>
<feature type="domain" description="Dickkopf-related protein 1/2/4 C-terminal subdomain 2" evidence="11">
    <location>
        <begin position="200"/>
        <end position="233"/>
    </location>
</feature>
<keyword evidence="7" id="KW-1015">Disulfide bond</keyword>
<dbReference type="InParanoid" id="A0A6J2V7G9"/>
<feature type="compositionally biased region" description="Low complexity" evidence="8">
    <location>
        <begin position="241"/>
        <end position="254"/>
    </location>
</feature>
<dbReference type="Pfam" id="PF21481">
    <property type="entry name" value="DIKK1-2-4_C-subdom1"/>
    <property type="match status" value="1"/>
</dbReference>
<gene>
    <name evidence="14" type="primary">dkk1a</name>
</gene>
<evidence type="ECO:0000259" key="11">
    <source>
        <dbReference type="Pfam" id="PF21479"/>
    </source>
</evidence>
<evidence type="ECO:0000256" key="5">
    <source>
        <dbReference type="ARBA" id="ARBA00022687"/>
    </source>
</evidence>
<proteinExistence type="inferred from homology"/>
<evidence type="ECO:0000256" key="7">
    <source>
        <dbReference type="ARBA" id="ARBA00023157"/>
    </source>
</evidence>
<dbReference type="GO" id="GO:0039706">
    <property type="term" value="F:co-receptor binding"/>
    <property type="evidence" value="ECO:0007669"/>
    <property type="project" value="TreeGrafter"/>
</dbReference>
<dbReference type="PANTHER" id="PTHR12113:SF11">
    <property type="entry name" value="DICKKOPF-RELATED PROTEIN 1"/>
    <property type="match status" value="1"/>
</dbReference>
<dbReference type="Gene3D" id="2.10.80.10">
    <property type="entry name" value="Lipase, subunit A"/>
    <property type="match status" value="1"/>
</dbReference>
<evidence type="ECO:0000313" key="14">
    <source>
        <dbReference type="RefSeq" id="XP_030628264.1"/>
    </source>
</evidence>
<sequence length="271" mass="29316">MQPVSLPAFVAVYLALCSGYLDDALAGSVLRNSIKNVPVESGVSNPSNTVSVRPHTATSDSGISRKGDSGTPPLSCAVDGECGADEFCNDARGLCVPCRKRRKRCVRDAMCCGGNRCSNGVCQPMEMNATLSDKPNVHVTPRPNYTAEALPKRTTAPFRPHQSLKGREGDTCLRSSDCSEGLCCARHFWSRICKPVLTEGQVCTRHRRKGNHGLELFQRCDCGDGLVCRSQKGGGGGGGENQPQQQQQQQQQQQKPSSNRATRNLHTCQPR</sequence>
<dbReference type="InterPro" id="IPR039863">
    <property type="entry name" value="DKK1-4"/>
</dbReference>
<evidence type="ECO:0000256" key="2">
    <source>
        <dbReference type="ARBA" id="ARBA00010842"/>
    </source>
</evidence>
<feature type="compositionally biased region" description="Polar residues" evidence="8">
    <location>
        <begin position="42"/>
        <end position="62"/>
    </location>
</feature>
<evidence type="ECO:0000259" key="10">
    <source>
        <dbReference type="Pfam" id="PF04706"/>
    </source>
</evidence>
<dbReference type="OrthoDB" id="4321958at2759"/>
<dbReference type="InterPro" id="IPR006796">
    <property type="entry name" value="Dickkopf_N"/>
</dbReference>
<evidence type="ECO:0000256" key="4">
    <source>
        <dbReference type="ARBA" id="ARBA00022525"/>
    </source>
</evidence>
<dbReference type="GeneID" id="115810472"/>
<evidence type="ECO:0000256" key="9">
    <source>
        <dbReference type="SAM" id="SignalP"/>
    </source>
</evidence>
<evidence type="ECO:0000256" key="6">
    <source>
        <dbReference type="ARBA" id="ARBA00022729"/>
    </source>
</evidence>
<comment type="similarity">
    <text evidence="2">Belongs to the dickkopf family.</text>
</comment>
<dbReference type="PANTHER" id="PTHR12113">
    <property type="entry name" value="DICKKOPF3-LIKE 3"/>
    <property type="match status" value="1"/>
</dbReference>
<feature type="region of interest" description="Disordered" evidence="8">
    <location>
        <begin position="232"/>
        <end position="271"/>
    </location>
</feature>
<dbReference type="InterPro" id="IPR047304">
    <property type="entry name" value="Dkk1_Cys2"/>
</dbReference>
<dbReference type="AlphaFoldDB" id="A0A6J2V7G9"/>
<keyword evidence="5" id="KW-0879">Wnt signaling pathway</keyword>
<keyword evidence="13" id="KW-1185">Reference proteome</keyword>
<dbReference type="RefSeq" id="XP_030628264.1">
    <property type="nucleotide sequence ID" value="XM_030772404.1"/>
</dbReference>
<evidence type="ECO:0000256" key="8">
    <source>
        <dbReference type="SAM" id="MobiDB-lite"/>
    </source>
</evidence>
<name>A0A6J2V7G9_CHACN</name>
<evidence type="ECO:0000259" key="12">
    <source>
        <dbReference type="Pfam" id="PF21481"/>
    </source>
</evidence>
<dbReference type="Proteomes" id="UP000504632">
    <property type="component" value="Chromosome 4"/>
</dbReference>
<dbReference type="GO" id="GO:0048019">
    <property type="term" value="F:receptor antagonist activity"/>
    <property type="evidence" value="ECO:0007669"/>
    <property type="project" value="TreeGrafter"/>
</dbReference>